<evidence type="ECO:0000256" key="1">
    <source>
        <dbReference type="ARBA" id="ARBA00010552"/>
    </source>
</evidence>
<comment type="similarity">
    <text evidence="1">Belongs to the RutC family.</text>
</comment>
<organism evidence="2 3">
    <name type="scientific">Geodia barretti</name>
    <name type="common">Barrett's horny sponge</name>
    <dbReference type="NCBI Taxonomy" id="519541"/>
    <lineage>
        <taxon>Eukaryota</taxon>
        <taxon>Metazoa</taxon>
        <taxon>Porifera</taxon>
        <taxon>Demospongiae</taxon>
        <taxon>Heteroscleromorpha</taxon>
        <taxon>Tetractinellida</taxon>
        <taxon>Astrophorina</taxon>
        <taxon>Geodiidae</taxon>
        <taxon>Geodia</taxon>
    </lineage>
</organism>
<dbReference type="NCBIfam" id="TIGR00004">
    <property type="entry name" value="Rid family detoxifying hydrolase"/>
    <property type="match status" value="1"/>
</dbReference>
<reference evidence="2" key="1">
    <citation type="submission" date="2023-03" db="EMBL/GenBank/DDBJ databases">
        <authorList>
            <person name="Steffen K."/>
            <person name="Cardenas P."/>
        </authorList>
    </citation>
    <scope>NUCLEOTIDE SEQUENCE</scope>
</reference>
<proteinExistence type="inferred from homology"/>
<evidence type="ECO:0000313" key="2">
    <source>
        <dbReference type="EMBL" id="CAI8048930.1"/>
    </source>
</evidence>
<gene>
    <name evidence="2" type="ORF">GBAR_LOCUS26961</name>
</gene>
<dbReference type="Pfam" id="PF01042">
    <property type="entry name" value="Ribonuc_L-PSP"/>
    <property type="match status" value="1"/>
</dbReference>
<dbReference type="SUPFAM" id="SSF55298">
    <property type="entry name" value="YjgF-like"/>
    <property type="match status" value="1"/>
</dbReference>
<dbReference type="Gene3D" id="3.30.1330.40">
    <property type="entry name" value="RutC-like"/>
    <property type="match status" value="1"/>
</dbReference>
<dbReference type="GO" id="GO:0019239">
    <property type="term" value="F:deaminase activity"/>
    <property type="evidence" value="ECO:0007669"/>
    <property type="project" value="TreeGrafter"/>
</dbReference>
<dbReference type="GO" id="GO:0005739">
    <property type="term" value="C:mitochondrion"/>
    <property type="evidence" value="ECO:0007669"/>
    <property type="project" value="TreeGrafter"/>
</dbReference>
<comment type="caution">
    <text evidence="2">The sequence shown here is derived from an EMBL/GenBank/DDBJ whole genome shotgun (WGS) entry which is preliminary data.</text>
</comment>
<dbReference type="Proteomes" id="UP001174909">
    <property type="component" value="Unassembled WGS sequence"/>
</dbReference>
<dbReference type="FunFam" id="3.30.1330.40:FF:000001">
    <property type="entry name" value="L-PSP family endoribonuclease"/>
    <property type="match status" value="1"/>
</dbReference>
<dbReference type="GO" id="GO:0005829">
    <property type="term" value="C:cytosol"/>
    <property type="evidence" value="ECO:0007669"/>
    <property type="project" value="TreeGrafter"/>
</dbReference>
<feature type="non-terminal residue" evidence="2">
    <location>
        <position position="134"/>
    </location>
</feature>
<dbReference type="EMBL" id="CASHTH010003759">
    <property type="protein sequence ID" value="CAI8048930.1"/>
    <property type="molecule type" value="Genomic_DNA"/>
</dbReference>
<accession>A0AA35TIJ9</accession>
<dbReference type="InterPro" id="IPR006175">
    <property type="entry name" value="YjgF/YER057c/UK114"/>
</dbReference>
<dbReference type="PANTHER" id="PTHR11803">
    <property type="entry name" value="2-IMINOBUTANOATE/2-IMINOPROPANOATE DEAMINASE RIDA"/>
    <property type="match status" value="1"/>
</dbReference>
<evidence type="ECO:0000313" key="3">
    <source>
        <dbReference type="Proteomes" id="UP001174909"/>
    </source>
</evidence>
<name>A0AA35TIJ9_GEOBA</name>
<dbReference type="PANTHER" id="PTHR11803:SF39">
    <property type="entry name" value="2-IMINOBUTANOATE_2-IMINOPROPANOATE DEAMINASE"/>
    <property type="match status" value="1"/>
</dbReference>
<keyword evidence="3" id="KW-1185">Reference proteome</keyword>
<dbReference type="AlphaFoldDB" id="A0AA35TIJ9"/>
<dbReference type="InterPro" id="IPR006056">
    <property type="entry name" value="RidA"/>
</dbReference>
<dbReference type="InterPro" id="IPR035959">
    <property type="entry name" value="RutC-like_sf"/>
</dbReference>
<sequence>MSDSNARTVPTAKRQKMAAGAAAGKVIRKIISTARAPSAIGPYNQAVQVNETLYISGQIGLNPETMEFPSGDTEEQTRQALTNMGAILEEAGSSFKNVVKVTVLLDDINDFTRVNDVYKTFFTDKQPARAAYQV</sequence>
<dbReference type="CDD" id="cd00448">
    <property type="entry name" value="YjgF_YER057c_UK114_family"/>
    <property type="match status" value="1"/>
</dbReference>
<protein>
    <submittedName>
        <fullName evidence="2">2-iminobutanoate/2-iminopropanoate deaminase</fullName>
    </submittedName>
</protein>